<feature type="repeat" description="WD" evidence="7">
    <location>
        <begin position="40"/>
        <end position="72"/>
    </location>
</feature>
<dbReference type="GO" id="GO:0035721">
    <property type="term" value="P:intraciliary retrograde transport"/>
    <property type="evidence" value="ECO:0007669"/>
    <property type="project" value="TreeGrafter"/>
</dbReference>
<accession>A0A9P1IP54</accession>
<dbReference type="InterPro" id="IPR056153">
    <property type="entry name" value="Beta-prop_IFT122_1st"/>
</dbReference>
<dbReference type="InterPro" id="IPR015943">
    <property type="entry name" value="WD40/YVTN_repeat-like_dom_sf"/>
</dbReference>
<evidence type="ECO:0000256" key="4">
    <source>
        <dbReference type="ARBA" id="ARBA00022737"/>
    </source>
</evidence>
<dbReference type="PANTHER" id="PTHR12764:SF4">
    <property type="entry name" value="INTRAFLAGELLAR TRANSPORT PROTEIN 122 HOMOLOG"/>
    <property type="match status" value="1"/>
</dbReference>
<evidence type="ECO:0000256" key="5">
    <source>
        <dbReference type="ARBA" id="ARBA00023069"/>
    </source>
</evidence>
<dbReference type="PROSITE" id="PS50294">
    <property type="entry name" value="WD_REPEATS_REGION"/>
    <property type="match status" value="1"/>
</dbReference>
<dbReference type="GO" id="GO:0030991">
    <property type="term" value="C:intraciliary transport particle A"/>
    <property type="evidence" value="ECO:0007669"/>
    <property type="project" value="TreeGrafter"/>
</dbReference>
<feature type="domain" description="IFT122 zinc ribbon" evidence="10">
    <location>
        <begin position="992"/>
        <end position="1033"/>
    </location>
</feature>
<reference evidence="12" key="1">
    <citation type="submission" date="2022-11" db="EMBL/GenBank/DDBJ databases">
        <authorList>
            <person name="Kikuchi T."/>
        </authorList>
    </citation>
    <scope>NUCLEOTIDE SEQUENCE</scope>
    <source>
        <strain evidence="12">PS1010</strain>
    </source>
</reference>
<keyword evidence="5" id="KW-0969">Cilium</keyword>
<evidence type="ECO:0000256" key="2">
    <source>
        <dbReference type="ARBA" id="ARBA00019442"/>
    </source>
</evidence>
<dbReference type="PROSITE" id="PS50082">
    <property type="entry name" value="WD_REPEATS_2"/>
    <property type="match status" value="1"/>
</dbReference>
<dbReference type="GO" id="GO:0061512">
    <property type="term" value="P:protein localization to cilium"/>
    <property type="evidence" value="ECO:0007669"/>
    <property type="project" value="TreeGrafter"/>
</dbReference>
<name>A0A9P1IP54_9PELO</name>
<dbReference type="GO" id="GO:1905515">
    <property type="term" value="P:non-motile cilium assembly"/>
    <property type="evidence" value="ECO:0007669"/>
    <property type="project" value="TreeGrafter"/>
</dbReference>
<dbReference type="SUPFAM" id="SSF50978">
    <property type="entry name" value="WD40 repeat-like"/>
    <property type="match status" value="2"/>
</dbReference>
<dbReference type="EMBL" id="CANHGI010000004">
    <property type="protein sequence ID" value="CAI5448171.1"/>
    <property type="molecule type" value="Genomic_DNA"/>
</dbReference>
<keyword evidence="4" id="KW-0677">Repeat</keyword>
<dbReference type="InterPro" id="IPR057411">
    <property type="entry name" value="TPR_IFT122"/>
</dbReference>
<dbReference type="InterPro" id="IPR036322">
    <property type="entry name" value="WD40_repeat_dom_sf"/>
</dbReference>
<evidence type="ECO:0000259" key="9">
    <source>
        <dbReference type="Pfam" id="PF23381"/>
    </source>
</evidence>
<dbReference type="Proteomes" id="UP001152747">
    <property type="component" value="Unassembled WGS sequence"/>
</dbReference>
<evidence type="ECO:0000259" key="10">
    <source>
        <dbReference type="Pfam" id="PF25144"/>
    </source>
</evidence>
<organism evidence="12 13">
    <name type="scientific">Caenorhabditis angaria</name>
    <dbReference type="NCBI Taxonomy" id="860376"/>
    <lineage>
        <taxon>Eukaryota</taxon>
        <taxon>Metazoa</taxon>
        <taxon>Ecdysozoa</taxon>
        <taxon>Nematoda</taxon>
        <taxon>Chromadorea</taxon>
        <taxon>Rhabditida</taxon>
        <taxon>Rhabditina</taxon>
        <taxon>Rhabditomorpha</taxon>
        <taxon>Rhabditoidea</taxon>
        <taxon>Rhabditidae</taxon>
        <taxon>Peloderinae</taxon>
        <taxon>Caenorhabditis</taxon>
    </lineage>
</organism>
<dbReference type="InterPro" id="IPR056838">
    <property type="entry name" value="Zn_ribbon_IFT122"/>
</dbReference>
<dbReference type="GO" id="GO:0097730">
    <property type="term" value="C:non-motile cilium"/>
    <property type="evidence" value="ECO:0007669"/>
    <property type="project" value="TreeGrafter"/>
</dbReference>
<dbReference type="Gene3D" id="2.130.10.10">
    <property type="entry name" value="YVTN repeat-like/Quinoprotein amine dehydrogenase"/>
    <property type="match status" value="2"/>
</dbReference>
<dbReference type="Pfam" id="PF23377">
    <property type="entry name" value="Beta-prop_IFT122_2nd"/>
    <property type="match status" value="1"/>
</dbReference>
<evidence type="ECO:0000313" key="12">
    <source>
        <dbReference type="EMBL" id="CAI5448171.1"/>
    </source>
</evidence>
<evidence type="ECO:0000256" key="7">
    <source>
        <dbReference type="PROSITE-ProRule" id="PRU00221"/>
    </source>
</evidence>
<comment type="caution">
    <text evidence="12">The sequence shown here is derived from an EMBL/GenBank/DDBJ whole genome shotgun (WGS) entry which is preliminary data.</text>
</comment>
<comment type="subcellular location">
    <subcellularLocation>
        <location evidence="1">Cell projection</location>
        <location evidence="1">Cilium</location>
    </subcellularLocation>
</comment>
<feature type="domain" description="IFT122 first beta-propeller" evidence="9">
    <location>
        <begin position="196"/>
        <end position="297"/>
    </location>
</feature>
<dbReference type="InterPro" id="IPR001680">
    <property type="entry name" value="WD40_rpt"/>
</dbReference>
<evidence type="ECO:0000313" key="13">
    <source>
        <dbReference type="Proteomes" id="UP001152747"/>
    </source>
</evidence>
<evidence type="ECO:0000256" key="6">
    <source>
        <dbReference type="ARBA" id="ARBA00023273"/>
    </source>
</evidence>
<keyword evidence="6" id="KW-0966">Cell projection</keyword>
<dbReference type="Pfam" id="PF23381">
    <property type="entry name" value="Beta-prop_IFT122_1st"/>
    <property type="match status" value="2"/>
</dbReference>
<feature type="domain" description="IFT122 first beta-propeller" evidence="9">
    <location>
        <begin position="5"/>
        <end position="176"/>
    </location>
</feature>
<evidence type="ECO:0000256" key="1">
    <source>
        <dbReference type="ARBA" id="ARBA00004138"/>
    </source>
</evidence>
<gene>
    <name evidence="12" type="ORF">CAMP_LOCUS10808</name>
</gene>
<dbReference type="OrthoDB" id="10255582at2759"/>
<dbReference type="AlphaFoldDB" id="A0A9P1IP54"/>
<keyword evidence="13" id="KW-1185">Reference proteome</keyword>
<protein>
    <recommendedName>
        <fullName evidence="2">Intraflagellar transport protein 122 homolog</fullName>
    </recommendedName>
</protein>
<dbReference type="Gene3D" id="1.25.40.470">
    <property type="match status" value="1"/>
</dbReference>
<feature type="domain" description="Intraflagellar transport protein 122 homolog TPR" evidence="11">
    <location>
        <begin position="564"/>
        <end position="936"/>
    </location>
</feature>
<dbReference type="Pfam" id="PF25295">
    <property type="entry name" value="TPR_IFT122"/>
    <property type="match status" value="1"/>
</dbReference>
<dbReference type="SMART" id="SM00320">
    <property type="entry name" value="WD40"/>
    <property type="match status" value="6"/>
</dbReference>
<evidence type="ECO:0000259" key="8">
    <source>
        <dbReference type="Pfam" id="PF23377"/>
    </source>
</evidence>
<evidence type="ECO:0000256" key="3">
    <source>
        <dbReference type="ARBA" id="ARBA00022574"/>
    </source>
</evidence>
<proteinExistence type="predicted"/>
<dbReference type="Pfam" id="PF25144">
    <property type="entry name" value="Zn_ribbon_IFT122"/>
    <property type="match status" value="1"/>
</dbReference>
<evidence type="ECO:0000259" key="11">
    <source>
        <dbReference type="Pfam" id="PF25295"/>
    </source>
</evidence>
<feature type="domain" description="IFT122 second beta-propeller" evidence="8">
    <location>
        <begin position="302"/>
        <end position="554"/>
    </location>
</feature>
<sequence>MKWCCIYDLAVKPDGSEFIVAAHIYVYLFDGTDGRQLKILDGHKDLVYAVAWSVDGETFASGSADKSVILYNEHHEAQLKFTHNDAIQCLAYCPTQQILLTCAVGDLGLWSTADKNVVKQRVESRCCSCAWTNDGNLFAIGHADGSVTIRRCANVTDEPVVKIDRGNEPIWSLAFSYQRNSKAETGAPGGDHVLLTEVLAITDMNHRLAFYQLNGAKVLEKEINLGFEPYCTQYLNNGQFLLIGGSNKTLTMFTRFGVALGIVAQMDTWIWTVTINPNNNSVIIGCVDGTIACYSLVFTTVHALSDNRYVHRDGMTDVVIRDLSNHTATRIYCHDHVRKVSVYLNKLAVQLSDRLVIYKQVSKDGEKMEYKIDGKIQKSFDCSLLVVTALHIIVCRDEELVCYDHKGLKQREWLLESGVRYMKVIGGPPGRETFVVGSYNGNVHKVFVDNPFAVLLVKLNSAIRCVDVNCDHTLVGVVDENSLCSLFDIKTKECILQEPHCNAICFNSNNPEILCYTTHNSLTVRSLTYAGHSQKMQGFVIGFVGNKVFCLHLYVTHAYDVPFTAQLYQYVNDKHFEAAYRVACLGVVEEDWHFLGMEAIKNGNVDIASKAFSRTKDMRCLQMISDIREMLRNDEPETLIQAYILAYDSKFREAAQVFRENGFENKAMELFTDLRMFDEAQEVMTTSSGETQKMLMRKRAIWAKDSNQPKVAAEMLISSGDLDKATQLIIDNDWMDLAIDISRKIDRGDLETIKKLAGYFVRKHEYGLASKIFGSINDTKSIVEMHVNAGHWQDAFAIADRHPKYVEDVYLPYARHLAERDQFEEAQKAFHKAGKDQEALSVLEQLTTNAVNETRFADAGHYYWQLSQQYLDRSQSHDDESLIPKYQQAAKLADVYYAYDAVFIFCNQPFSYERPENILNMARYLAFQPFIDNVSRVFIYYTIAKIGSEEGAYKSARQALEQLTHLRIPHFFESQIDVMTLNIRAKPFSDTELMQPMCYRCGLNNPFLGGLSCIHCQTPFIISFVTFDVLPLVEFQIDPEISHDEAVELIQSEPPLVDVEFNPIRSQKKGAVILNREALEKLEQGQVVIQNFAPPLAPRYLFNTYPTITISQCTTCCKLFDLDDFEMAILQKGHCPFCRTSQQRNDAMFFDEDDDLDENGTNKIPSFSQFA</sequence>
<keyword evidence="3 7" id="KW-0853">WD repeat</keyword>
<dbReference type="InterPro" id="IPR056152">
    <property type="entry name" value="Beta-prop_IFT122_2nd"/>
</dbReference>
<dbReference type="InterPro" id="IPR039857">
    <property type="entry name" value="Ift122/121"/>
</dbReference>
<dbReference type="PANTHER" id="PTHR12764">
    <property type="entry name" value="WD REPEAT DOMAIN-RELATED"/>
    <property type="match status" value="1"/>
</dbReference>